<dbReference type="PANTHER" id="PTHR30627">
    <property type="entry name" value="PEPTIDOGLYCAN D,D-TRANSPEPTIDASE"/>
    <property type="match status" value="1"/>
</dbReference>
<dbReference type="GO" id="GO:0008800">
    <property type="term" value="F:beta-lactamase activity"/>
    <property type="evidence" value="ECO:0007669"/>
    <property type="project" value="UniProtKB-EC"/>
</dbReference>
<gene>
    <name evidence="10" type="primary">ybxI</name>
    <name evidence="10" type="ORF">MSZNOR_2682</name>
</gene>
<proteinExistence type="inferred from homology"/>
<protein>
    <recommendedName>
        <fullName evidence="3 7">Beta-lactamase</fullName>
        <ecNumber evidence="3 7">3.5.2.6</ecNumber>
    </recommendedName>
</protein>
<comment type="catalytic activity">
    <reaction evidence="1 7">
        <text>a beta-lactam + H2O = a substituted beta-amino acid</text>
        <dbReference type="Rhea" id="RHEA:20401"/>
        <dbReference type="ChEBI" id="CHEBI:15377"/>
        <dbReference type="ChEBI" id="CHEBI:35627"/>
        <dbReference type="ChEBI" id="CHEBI:140347"/>
        <dbReference type="EC" id="3.5.2.6"/>
    </reaction>
</comment>
<comment type="similarity">
    <text evidence="2 7">Belongs to the class-D beta-lactamase family.</text>
</comment>
<dbReference type="Proteomes" id="UP001162030">
    <property type="component" value="Chromosome"/>
</dbReference>
<dbReference type="NCBIfam" id="NF012161">
    <property type="entry name" value="bla_class_D_main"/>
    <property type="match status" value="1"/>
</dbReference>
<feature type="signal peptide" evidence="8">
    <location>
        <begin position="1"/>
        <end position="17"/>
    </location>
</feature>
<feature type="domain" description="Penicillin-binding protein transpeptidase" evidence="9">
    <location>
        <begin position="38"/>
        <end position="245"/>
    </location>
</feature>
<evidence type="ECO:0000256" key="2">
    <source>
        <dbReference type="ARBA" id="ARBA00007898"/>
    </source>
</evidence>
<organism evidence="10 11">
    <name type="scientific">Methylocaldum szegediense</name>
    <dbReference type="NCBI Taxonomy" id="73780"/>
    <lineage>
        <taxon>Bacteria</taxon>
        <taxon>Pseudomonadati</taxon>
        <taxon>Pseudomonadota</taxon>
        <taxon>Gammaproteobacteria</taxon>
        <taxon>Methylococcales</taxon>
        <taxon>Methylococcaceae</taxon>
        <taxon>Methylocaldum</taxon>
    </lineage>
</organism>
<evidence type="ECO:0000256" key="4">
    <source>
        <dbReference type="ARBA" id="ARBA00022729"/>
    </source>
</evidence>
<dbReference type="EC" id="3.5.2.6" evidence="3 7"/>
<feature type="chain" id="PRO_5045982275" description="Beta-lactamase" evidence="8">
    <location>
        <begin position="18"/>
        <end position="267"/>
    </location>
</feature>
<keyword evidence="6 7" id="KW-0046">Antibiotic resistance</keyword>
<keyword evidence="4 8" id="KW-0732">Signal</keyword>
<dbReference type="PANTHER" id="PTHR30627:SF6">
    <property type="entry name" value="BETA-LACTAMASE YBXI-RELATED"/>
    <property type="match status" value="1"/>
</dbReference>
<dbReference type="InterPro" id="IPR001460">
    <property type="entry name" value="PCN-bd_Tpept"/>
</dbReference>
<reference evidence="10 11" key="1">
    <citation type="submission" date="2023-03" db="EMBL/GenBank/DDBJ databases">
        <authorList>
            <person name="Pearce D."/>
        </authorList>
    </citation>
    <scope>NUCLEOTIDE SEQUENCE [LARGE SCALE GENOMIC DNA]</scope>
    <source>
        <strain evidence="10">Msz</strain>
    </source>
</reference>
<evidence type="ECO:0000256" key="6">
    <source>
        <dbReference type="ARBA" id="ARBA00023251"/>
    </source>
</evidence>
<dbReference type="InterPro" id="IPR012338">
    <property type="entry name" value="Beta-lactam/transpept-like"/>
</dbReference>
<keyword evidence="5 7" id="KW-0378">Hydrolase</keyword>
<evidence type="ECO:0000256" key="7">
    <source>
        <dbReference type="RuleBase" id="RU361140"/>
    </source>
</evidence>
<dbReference type="InterPro" id="IPR050515">
    <property type="entry name" value="Beta-lactam/transpept"/>
</dbReference>
<dbReference type="InterPro" id="IPR002137">
    <property type="entry name" value="Beta-lactam_class-D_AS"/>
</dbReference>
<evidence type="ECO:0000256" key="3">
    <source>
        <dbReference type="ARBA" id="ARBA00012865"/>
    </source>
</evidence>
<evidence type="ECO:0000256" key="8">
    <source>
        <dbReference type="SAM" id="SignalP"/>
    </source>
</evidence>
<dbReference type="Gene3D" id="3.40.710.10">
    <property type="entry name" value="DD-peptidase/beta-lactamase superfamily"/>
    <property type="match status" value="1"/>
</dbReference>
<sequence length="267" mass="30499">MDILKRFCLLASLCLCAAVALGDASDLSKFFKNTPGAFVLYDLKNDRYLRYNPVRCKQRFTPHSTFKIPNSLIGLETGVIPNADFVIPWDRQQYPPEEAMSEEWNRDHDLRSAIKYSVVWYYRELAKRVGEARMKKMVQALRYGNQDISGGIDRFWLNSSLAISANEQVAFLKRFYAEKLPVSQRSVKIVKDILVLEKTPEYTLSGKTGGGPRGDGKYLGWFVGYLETRGNVYFFATNVDGDNFAAIREPRVTITRQILTNLGYLPH</sequence>
<evidence type="ECO:0000259" key="9">
    <source>
        <dbReference type="Pfam" id="PF00905"/>
    </source>
</evidence>
<dbReference type="PROSITE" id="PS00337">
    <property type="entry name" value="BETA_LACTAMASE_D"/>
    <property type="match status" value="1"/>
</dbReference>
<dbReference type="RefSeq" id="WP_051331933.1">
    <property type="nucleotide sequence ID" value="NZ_OX458333.1"/>
</dbReference>
<evidence type="ECO:0000313" key="10">
    <source>
        <dbReference type="EMBL" id="CAI8860437.1"/>
    </source>
</evidence>
<accession>A0ABN8X933</accession>
<evidence type="ECO:0000256" key="5">
    <source>
        <dbReference type="ARBA" id="ARBA00022801"/>
    </source>
</evidence>
<name>A0ABN8X933_9GAMM</name>
<evidence type="ECO:0000313" key="11">
    <source>
        <dbReference type="Proteomes" id="UP001162030"/>
    </source>
</evidence>
<evidence type="ECO:0000256" key="1">
    <source>
        <dbReference type="ARBA" id="ARBA00001526"/>
    </source>
</evidence>
<dbReference type="SUPFAM" id="SSF56601">
    <property type="entry name" value="beta-lactamase/transpeptidase-like"/>
    <property type="match status" value="1"/>
</dbReference>
<dbReference type="Pfam" id="PF00905">
    <property type="entry name" value="Transpeptidase"/>
    <property type="match status" value="1"/>
</dbReference>
<keyword evidence="11" id="KW-1185">Reference proteome</keyword>
<dbReference type="EMBL" id="OX458333">
    <property type="protein sequence ID" value="CAI8860437.1"/>
    <property type="molecule type" value="Genomic_DNA"/>
</dbReference>